<gene>
    <name evidence="3" type="ORF">CSW64_14000</name>
</gene>
<evidence type="ECO:0000259" key="2">
    <source>
        <dbReference type="Pfam" id="PF00144"/>
    </source>
</evidence>
<dbReference type="InterPro" id="IPR001466">
    <property type="entry name" value="Beta-lactam-related"/>
</dbReference>
<keyword evidence="4" id="KW-1185">Reference proteome</keyword>
<evidence type="ECO:0000256" key="1">
    <source>
        <dbReference type="SAM" id="SignalP"/>
    </source>
</evidence>
<protein>
    <submittedName>
        <fullName evidence="3">Penicillin-binding protein</fullName>
    </submittedName>
</protein>
<evidence type="ECO:0000313" key="3">
    <source>
        <dbReference type="EMBL" id="ATQ43443.1"/>
    </source>
</evidence>
<dbReference type="AlphaFoldDB" id="A0A2D2AZL2"/>
<dbReference type="SUPFAM" id="SSF56601">
    <property type="entry name" value="beta-lactamase/transpeptidase-like"/>
    <property type="match status" value="1"/>
</dbReference>
<dbReference type="Proteomes" id="UP000228945">
    <property type="component" value="Chromosome"/>
</dbReference>
<dbReference type="Gene3D" id="3.40.710.10">
    <property type="entry name" value="DD-peptidase/beta-lactamase superfamily"/>
    <property type="match status" value="1"/>
</dbReference>
<dbReference type="PROSITE" id="PS51257">
    <property type="entry name" value="PROKAR_LIPOPROTEIN"/>
    <property type="match status" value="1"/>
</dbReference>
<dbReference type="RefSeq" id="WP_099622694.1">
    <property type="nucleotide sequence ID" value="NZ_CP024201.1"/>
</dbReference>
<feature type="chain" id="PRO_5013770146" evidence="1">
    <location>
        <begin position="22"/>
        <end position="366"/>
    </location>
</feature>
<feature type="domain" description="Beta-lactamase-related" evidence="2">
    <location>
        <begin position="32"/>
        <end position="342"/>
    </location>
</feature>
<feature type="signal peptide" evidence="1">
    <location>
        <begin position="1"/>
        <end position="21"/>
    </location>
</feature>
<accession>A0A2D2AZL2</accession>
<dbReference type="InterPro" id="IPR012338">
    <property type="entry name" value="Beta-lactam/transpept-like"/>
</dbReference>
<evidence type="ECO:0000313" key="4">
    <source>
        <dbReference type="Proteomes" id="UP000228945"/>
    </source>
</evidence>
<dbReference type="Pfam" id="PF00144">
    <property type="entry name" value="Beta-lactamase"/>
    <property type="match status" value="1"/>
</dbReference>
<dbReference type="KEGG" id="cmb:CSW64_14000"/>
<dbReference type="PANTHER" id="PTHR43283">
    <property type="entry name" value="BETA-LACTAMASE-RELATED"/>
    <property type="match status" value="1"/>
</dbReference>
<organism evidence="3 4">
    <name type="scientific">Caulobacter mirabilis</name>
    <dbReference type="NCBI Taxonomy" id="69666"/>
    <lineage>
        <taxon>Bacteria</taxon>
        <taxon>Pseudomonadati</taxon>
        <taxon>Pseudomonadota</taxon>
        <taxon>Alphaproteobacteria</taxon>
        <taxon>Caulobacterales</taxon>
        <taxon>Caulobacteraceae</taxon>
        <taxon>Caulobacter</taxon>
    </lineage>
</organism>
<reference evidence="3 4" key="1">
    <citation type="submission" date="2017-10" db="EMBL/GenBank/DDBJ databases">
        <title>Genome sequence of Caulobacter mirabilis FWC38.</title>
        <authorList>
            <person name="Fiebig A."/>
            <person name="Crosson S."/>
        </authorList>
    </citation>
    <scope>NUCLEOTIDE SEQUENCE [LARGE SCALE GENOMIC DNA]</scope>
    <source>
        <strain evidence="3 4">FWC 38</strain>
    </source>
</reference>
<dbReference type="OrthoDB" id="113033at2"/>
<sequence length="366" mass="39450">MGRVRLALFCVALLGMATACAAQEGPPSRAELDAIVAANAREHGIPAQAVVVTHNGRTIYEGYAGMRRIDGGGAVTPDTVFGVFSVSKLFASVLLFQEVEAGRLDLDAPAARYVQTLPPAWRAITVRQFLDHVSGAPEYFDPADLSRPFPSTREAALAALDGKPLVEPADTKTRYTQTNYLVLAAVLEAVTGKSYGDLVRERIVDTLGLKNVWLGRQGVPDDRLAADYQGENGRIAPAPPIAWPVYAQSHADGYATAADLAVFLDALAAGRLVPPARLVELWRPHAFANGNTGFFASGWDYGEAGAWREVGHDGAAKLRVRLLFKGDLSERYVIVYLANGSADGVWSRKLVDSIQERLPLDQERAP</sequence>
<name>A0A2D2AZL2_9CAUL</name>
<dbReference type="InterPro" id="IPR050789">
    <property type="entry name" value="Diverse_Enzym_Activities"/>
</dbReference>
<keyword evidence="1" id="KW-0732">Signal</keyword>
<dbReference type="EMBL" id="CP024201">
    <property type="protein sequence ID" value="ATQ43443.1"/>
    <property type="molecule type" value="Genomic_DNA"/>
</dbReference>
<proteinExistence type="predicted"/>